<evidence type="ECO:0000256" key="4">
    <source>
        <dbReference type="ARBA" id="ARBA00022734"/>
    </source>
</evidence>
<proteinExistence type="predicted"/>
<comment type="caution">
    <text evidence="7">Lacks conserved residue(s) required for the propagation of feature annotation.</text>
</comment>
<name>A0ABN8LSZ3_9CNID</name>
<evidence type="ECO:0000259" key="10">
    <source>
        <dbReference type="PROSITE" id="PS50948"/>
    </source>
</evidence>
<dbReference type="PROSITE" id="PS00010">
    <property type="entry name" value="ASX_HYDROXYL"/>
    <property type="match status" value="1"/>
</dbReference>
<keyword evidence="5" id="KW-0106">Calcium</keyword>
<dbReference type="EMBL" id="CALNXI010000100">
    <property type="protein sequence ID" value="CAH3018920.1"/>
    <property type="molecule type" value="Genomic_DNA"/>
</dbReference>
<sequence>MAIRQVIHITLLYLLSHIFIGVVSERCIKGGSGESIYGWKLQGHIYKTMKANFGYECLLICRRDNRCQSFNWVISLNMCEFSDRTKEARSEDFVPDPDRYYYRRDMNRGKMSLVAFYWGYAPLGSSPELPAETCTEIKASEEEAASQKYWLSIITPGFPVLAYCDMETEGNDEKTCDNYDPPLLALAACKKTERMYNLAFLFAFIDIDECSAIPSVCDVNANCQNKVGSYLCTCKPGFVGDGKTCSRVQIVASCSDMKRIDNDVTDGTYNLTSLAWKISVYCDMTSSGYGWTLIARFSNNDTKRWMNDTGFWWYDRNISFGITTDSSHNADMISPAFWLVRGNELKITRSDDHQHVALLQTTGNCLGGQTFRSKITTYGNFRDGAIWASNRCLGHCTVQYGGQYATTGGFKHATCTGNIQGSNAIGFWCDWDAGDGAVMMIGGGGNTCSRADHGIGITEANAASFDKAGTQEHDFGDEANSAQDKTYSLNLWIR</sequence>
<dbReference type="CDD" id="cd00054">
    <property type="entry name" value="EGF_CA"/>
    <property type="match status" value="1"/>
</dbReference>
<dbReference type="PROSITE" id="PS50026">
    <property type="entry name" value="EGF_3"/>
    <property type="match status" value="1"/>
</dbReference>
<dbReference type="PROSITE" id="PS01186">
    <property type="entry name" value="EGF_2"/>
    <property type="match status" value="1"/>
</dbReference>
<dbReference type="PROSITE" id="PS50948">
    <property type="entry name" value="PAN"/>
    <property type="match status" value="1"/>
</dbReference>
<gene>
    <name evidence="11" type="ORF">PEVE_00000230</name>
</gene>
<dbReference type="SMART" id="SM00179">
    <property type="entry name" value="EGF_CA"/>
    <property type="match status" value="1"/>
</dbReference>
<dbReference type="InterPro" id="IPR036056">
    <property type="entry name" value="Fibrinogen-like_C"/>
</dbReference>
<comment type="caution">
    <text evidence="11">The sequence shown here is derived from an EMBL/GenBank/DDBJ whole genome shotgun (WGS) entry which is preliminary data.</text>
</comment>
<feature type="domain" description="Apple" evidence="10">
    <location>
        <begin position="27"/>
        <end position="106"/>
    </location>
</feature>
<evidence type="ECO:0000313" key="12">
    <source>
        <dbReference type="Proteomes" id="UP001159427"/>
    </source>
</evidence>
<dbReference type="InterPro" id="IPR000152">
    <property type="entry name" value="EGF-type_Asp/Asn_hydroxyl_site"/>
</dbReference>
<evidence type="ECO:0000256" key="6">
    <source>
        <dbReference type="ARBA" id="ARBA00023157"/>
    </source>
</evidence>
<dbReference type="InterPro" id="IPR000742">
    <property type="entry name" value="EGF"/>
</dbReference>
<protein>
    <submittedName>
        <fullName evidence="11">Uncharacterized protein</fullName>
    </submittedName>
</protein>
<evidence type="ECO:0000256" key="5">
    <source>
        <dbReference type="ARBA" id="ARBA00022837"/>
    </source>
</evidence>
<evidence type="ECO:0000256" key="1">
    <source>
        <dbReference type="ARBA" id="ARBA00022536"/>
    </source>
</evidence>
<dbReference type="PANTHER" id="PTHR16146">
    <property type="entry name" value="INTELECTIN"/>
    <property type="match status" value="1"/>
</dbReference>
<evidence type="ECO:0000259" key="9">
    <source>
        <dbReference type="PROSITE" id="PS50026"/>
    </source>
</evidence>
<evidence type="ECO:0000256" key="8">
    <source>
        <dbReference type="SAM" id="SignalP"/>
    </source>
</evidence>
<accession>A0ABN8LSZ3</accession>
<dbReference type="Gene3D" id="3.90.215.10">
    <property type="entry name" value="Gamma Fibrinogen, chain A, domain 1"/>
    <property type="match status" value="1"/>
</dbReference>
<dbReference type="SUPFAM" id="SSF57196">
    <property type="entry name" value="EGF/Laminin"/>
    <property type="match status" value="1"/>
</dbReference>
<dbReference type="InterPro" id="IPR003609">
    <property type="entry name" value="Pan_app"/>
</dbReference>
<dbReference type="SUPFAM" id="SSF56496">
    <property type="entry name" value="Fibrinogen C-terminal domain-like"/>
    <property type="match status" value="1"/>
</dbReference>
<feature type="signal peptide" evidence="8">
    <location>
        <begin position="1"/>
        <end position="24"/>
    </location>
</feature>
<dbReference type="InterPro" id="IPR018097">
    <property type="entry name" value="EGF_Ca-bd_CS"/>
</dbReference>
<dbReference type="InterPro" id="IPR024731">
    <property type="entry name" value="NELL2-like_EGF"/>
</dbReference>
<keyword evidence="2" id="KW-0479">Metal-binding</keyword>
<evidence type="ECO:0000256" key="7">
    <source>
        <dbReference type="PROSITE-ProRule" id="PRU00076"/>
    </source>
</evidence>
<evidence type="ECO:0000256" key="3">
    <source>
        <dbReference type="ARBA" id="ARBA00022729"/>
    </source>
</evidence>
<dbReference type="InterPro" id="IPR001881">
    <property type="entry name" value="EGF-like_Ca-bd_dom"/>
</dbReference>
<dbReference type="NCBIfam" id="NF040941">
    <property type="entry name" value="GGGWT_bact"/>
    <property type="match status" value="1"/>
</dbReference>
<keyword evidence="1 7" id="KW-0245">EGF-like domain</keyword>
<keyword evidence="4" id="KW-0430">Lectin</keyword>
<keyword evidence="6" id="KW-1015">Disulfide bond</keyword>
<dbReference type="SMART" id="SM00181">
    <property type="entry name" value="EGF"/>
    <property type="match status" value="1"/>
</dbReference>
<reference evidence="11 12" key="1">
    <citation type="submission" date="2022-05" db="EMBL/GenBank/DDBJ databases">
        <authorList>
            <consortium name="Genoscope - CEA"/>
            <person name="William W."/>
        </authorList>
    </citation>
    <scope>NUCLEOTIDE SEQUENCE [LARGE SCALE GENOMIC DNA]</scope>
</reference>
<dbReference type="InterPro" id="IPR014716">
    <property type="entry name" value="Fibrinogen_a/b/g_C_1"/>
</dbReference>
<keyword evidence="12" id="KW-1185">Reference proteome</keyword>
<feature type="chain" id="PRO_5046850206" evidence="8">
    <location>
        <begin position="25"/>
        <end position="494"/>
    </location>
</feature>
<dbReference type="PANTHER" id="PTHR16146:SF46">
    <property type="entry name" value="INTELECTIN-1A-RELATED"/>
    <property type="match status" value="1"/>
</dbReference>
<dbReference type="Gene3D" id="2.10.25.10">
    <property type="entry name" value="Laminin"/>
    <property type="match status" value="1"/>
</dbReference>
<evidence type="ECO:0000313" key="11">
    <source>
        <dbReference type="EMBL" id="CAH3018920.1"/>
    </source>
</evidence>
<dbReference type="Pfam" id="PF00024">
    <property type="entry name" value="PAN_1"/>
    <property type="match status" value="1"/>
</dbReference>
<evidence type="ECO:0000256" key="2">
    <source>
        <dbReference type="ARBA" id="ARBA00022723"/>
    </source>
</evidence>
<dbReference type="Pfam" id="PF12947">
    <property type="entry name" value="EGF_3"/>
    <property type="match status" value="1"/>
</dbReference>
<keyword evidence="3 8" id="KW-0732">Signal</keyword>
<feature type="domain" description="EGF-like" evidence="9">
    <location>
        <begin position="206"/>
        <end position="246"/>
    </location>
</feature>
<organism evidence="11 12">
    <name type="scientific">Porites evermanni</name>
    <dbReference type="NCBI Taxonomy" id="104178"/>
    <lineage>
        <taxon>Eukaryota</taxon>
        <taxon>Metazoa</taxon>
        <taxon>Cnidaria</taxon>
        <taxon>Anthozoa</taxon>
        <taxon>Hexacorallia</taxon>
        <taxon>Scleractinia</taxon>
        <taxon>Fungiina</taxon>
        <taxon>Poritidae</taxon>
        <taxon>Porites</taxon>
    </lineage>
</organism>
<dbReference type="Proteomes" id="UP001159427">
    <property type="component" value="Unassembled WGS sequence"/>
</dbReference>
<dbReference type="PROSITE" id="PS01187">
    <property type="entry name" value="EGF_CA"/>
    <property type="match status" value="1"/>
</dbReference>